<dbReference type="InterPro" id="IPR027417">
    <property type="entry name" value="P-loop_NTPase"/>
</dbReference>
<dbReference type="InterPro" id="IPR003593">
    <property type="entry name" value="AAA+_ATPase"/>
</dbReference>
<dbReference type="GO" id="GO:0006412">
    <property type="term" value="P:translation"/>
    <property type="evidence" value="ECO:0007669"/>
    <property type="project" value="UniProtKB-ARBA"/>
</dbReference>
<evidence type="ECO:0000259" key="8">
    <source>
        <dbReference type="PROSITE" id="PS50893"/>
    </source>
</evidence>
<keyword evidence="9" id="KW-0640">Prion</keyword>
<dbReference type="CDD" id="cd03221">
    <property type="entry name" value="ABCF_EF-3"/>
    <property type="match status" value="1"/>
</dbReference>
<dbReference type="PROSITE" id="PS50893">
    <property type="entry name" value="ABC_TRANSPORTER_2"/>
    <property type="match status" value="2"/>
</dbReference>
<name>A0A367YJQ9_9ASCO</name>
<dbReference type="InterPro" id="IPR023780">
    <property type="entry name" value="Chromo_domain"/>
</dbReference>
<dbReference type="Gene3D" id="1.25.10.10">
    <property type="entry name" value="Leucine-rich Repeat Variant"/>
    <property type="match status" value="1"/>
</dbReference>
<evidence type="ECO:0000256" key="4">
    <source>
        <dbReference type="ARBA" id="ARBA00022737"/>
    </source>
</evidence>
<comment type="subcellular location">
    <subcellularLocation>
        <location evidence="1">Cytoplasm</location>
    </subcellularLocation>
</comment>
<sequence>MALRLRLSYPIRRLSSIPTNPPITVMSKSFDDFVKQQQQSQNKPKGYGYRNNNNNQGYNYNQAYGISQPFQPSGQGYQNYNQGYNQGYQNYNQGYQGYNQGYQGYNQGYQNYNQNYNQGQYNNRYNNNTQTSSISSPVSSVPTSGRNTPNPNASTTSLTSLNTALSKLNVSNLPFEENLNKIESASKIAEVRPEVETIVSKIVEEDSLSVINEWKLNEILKSLLKPKNSPLVKEAALLIIQQLATKLGGQTPKEAYLLQFFATAYDMFTDKDKNVVKAAKSATDALFGIFPVEALGSIVLDEYLAIFKSGAKWNSKVAALVNFDRLIEEVPADILEMKFIDVVPVLTDLSTDFKPELAKAGITTLKKFVKVLDNLDLQNKYDLIVDTLADPQKVTDCIKNLSSVTFVAEVTEPALSLLVPILDKSLKMSSSSNEQLRQTVMVTENLTRLVNNKREIEQFIPILLPGVEKVVNNASLPEVRELAGKALKVLKDAENEQTDGKFHGRITLEQARKFYTENIPEEDQPTALLKDETLAKFLGVVLQVDAHVNDWKRLQEYLVMATSNEKYAALVVSHVKHLFNPETDDDGANDDGAVVIVDADFSLAYGTRMLLNKTKLRLLKGHRYGLCGRNGAGKSTLMRAISKGQLEGFPSADELRTCFVEHKLQGSEADMDLVSFIALDPELANVERSEIEKALKEVGFPDERLQQQVGSLSGGWKMKLELARAMLMKADVLLLDEPTNHLDVTNVKWLEDYLVEHTEITSLIVSHDSGFLDAVCTDIIHYENKKLAYYKGNLSEFVKVKPEGKSYYTLTDSNVKMSFPPPGILTGVKSNTRAVARMSNVTFAYPGADKPSLKNVSCSLSLSSRVAILGPNGAGKSTLIKLLTAELVPQEGKVEKHPNLRIGYIAQHALQHVEQHKEKTANQYLQWRYRFGDDREVLLKESRKVSEDEIEMMSKEIDIGDGRGKRAIEALVGRQKLKKSFQYEVKWKYWLPKYNSWVPKEVLLEHGFDKLIQKFDDHEASREGLGYRELTPSVIRKHFEDVGLDGDIADHTPMGSLSGGQLVKVVIAGAMWNNPHLLVLDEPTNYLDRDSLGGLAIAIREWNGGVVMISHNNEFVGALCPEQWHVENGEVVQKGTVAVDANRFEDNGGESASKEGSPAPSAAPVKKRADDDDSPANIKVRTRKKKMTRNEKKAQAERRRLRYIEWLSSPKGTPKPVDTDDEEED</sequence>
<dbReference type="GO" id="GO:0006338">
    <property type="term" value="P:chromatin remodeling"/>
    <property type="evidence" value="ECO:0007669"/>
    <property type="project" value="UniProtKB-ARBA"/>
</dbReference>
<dbReference type="GO" id="GO:0016887">
    <property type="term" value="F:ATP hydrolysis activity"/>
    <property type="evidence" value="ECO:0007669"/>
    <property type="project" value="InterPro"/>
</dbReference>
<keyword evidence="5" id="KW-0547">Nucleotide-binding</keyword>
<dbReference type="SMART" id="SM00298">
    <property type="entry name" value="CHROMO"/>
    <property type="match status" value="1"/>
</dbReference>
<evidence type="ECO:0000256" key="6">
    <source>
        <dbReference type="ARBA" id="ARBA00022840"/>
    </source>
</evidence>
<dbReference type="PROSITE" id="PS00211">
    <property type="entry name" value="ABC_TRANSPORTER_1"/>
    <property type="match status" value="2"/>
</dbReference>
<dbReference type="GO" id="GO:0005737">
    <property type="term" value="C:cytoplasm"/>
    <property type="evidence" value="ECO:0007669"/>
    <property type="project" value="UniProtKB-SubCell"/>
</dbReference>
<dbReference type="Pfam" id="PF24987">
    <property type="entry name" value="HEAT_EF3_N"/>
    <property type="match status" value="1"/>
</dbReference>
<feature type="domain" description="ABC transporter" evidence="8">
    <location>
        <begin position="836"/>
        <end position="1153"/>
    </location>
</feature>
<proteinExistence type="inferred from homology"/>
<evidence type="ECO:0000256" key="7">
    <source>
        <dbReference type="SAM" id="MobiDB-lite"/>
    </source>
</evidence>
<evidence type="ECO:0000256" key="1">
    <source>
        <dbReference type="ARBA" id="ARBA00004496"/>
    </source>
</evidence>
<dbReference type="InterPro" id="IPR016197">
    <property type="entry name" value="Chromo-like_dom_sf"/>
</dbReference>
<dbReference type="AlphaFoldDB" id="A0A367YJQ9"/>
<dbReference type="GO" id="GO:0000123">
    <property type="term" value="C:histone acetyltransferase complex"/>
    <property type="evidence" value="ECO:0007669"/>
    <property type="project" value="UniProtKB-ARBA"/>
</dbReference>
<gene>
    <name evidence="9" type="primary">NEW1</name>
    <name evidence="9" type="ORF">Cantr_01780</name>
</gene>
<dbReference type="InterPro" id="IPR015688">
    <property type="entry name" value="eEF3_ABC2_chromodomain-like"/>
</dbReference>
<accession>A0A367YJQ9</accession>
<dbReference type="Gene3D" id="2.40.50.990">
    <property type="match status" value="1"/>
</dbReference>
<evidence type="ECO:0000313" key="9">
    <source>
        <dbReference type="EMBL" id="RCK65997.1"/>
    </source>
</evidence>
<dbReference type="Gene3D" id="3.40.50.300">
    <property type="entry name" value="P-loop containing nucleotide triphosphate hydrolases"/>
    <property type="match status" value="2"/>
</dbReference>
<dbReference type="EMBL" id="QLNQ01000018">
    <property type="protein sequence ID" value="RCK65997.1"/>
    <property type="molecule type" value="Genomic_DNA"/>
</dbReference>
<comment type="caution">
    <text evidence="9">The sequence shown here is derived from an EMBL/GenBank/DDBJ whole genome shotgun (WGS) entry which is preliminary data.</text>
</comment>
<dbReference type="SUPFAM" id="SSF48371">
    <property type="entry name" value="ARM repeat"/>
    <property type="match status" value="1"/>
</dbReference>
<dbReference type="GO" id="GO:0005524">
    <property type="term" value="F:ATP binding"/>
    <property type="evidence" value="ECO:0007669"/>
    <property type="project" value="UniProtKB-KW"/>
</dbReference>
<dbReference type="Pfam" id="PF24988">
    <property type="entry name" value="NEW1_HB"/>
    <property type="match status" value="1"/>
</dbReference>
<dbReference type="Pfam" id="PF00005">
    <property type="entry name" value="ABC_tran"/>
    <property type="match status" value="2"/>
</dbReference>
<dbReference type="Proteomes" id="UP000253472">
    <property type="component" value="Unassembled WGS sequence"/>
</dbReference>
<feature type="domain" description="ABC transporter" evidence="8">
    <location>
        <begin position="594"/>
        <end position="810"/>
    </location>
</feature>
<dbReference type="CDD" id="cd18626">
    <property type="entry name" value="CD_eEF3"/>
    <property type="match status" value="1"/>
</dbReference>
<comment type="similarity">
    <text evidence="2">Belongs to the ABC transporter superfamily. ABCF family. EF3 subfamily.</text>
</comment>
<dbReference type="SMART" id="SM00382">
    <property type="entry name" value="AAA"/>
    <property type="match status" value="2"/>
</dbReference>
<keyword evidence="6" id="KW-0067">ATP-binding</keyword>
<dbReference type="InterPro" id="IPR016024">
    <property type="entry name" value="ARM-type_fold"/>
</dbReference>
<organism evidence="9 10">
    <name type="scientific">Candida viswanathii</name>
    <dbReference type="NCBI Taxonomy" id="5486"/>
    <lineage>
        <taxon>Eukaryota</taxon>
        <taxon>Fungi</taxon>
        <taxon>Dikarya</taxon>
        <taxon>Ascomycota</taxon>
        <taxon>Saccharomycotina</taxon>
        <taxon>Pichiomycetes</taxon>
        <taxon>Debaryomycetaceae</taxon>
        <taxon>Candida/Lodderomyces clade</taxon>
        <taxon>Candida</taxon>
    </lineage>
</organism>
<dbReference type="Pfam" id="PF00385">
    <property type="entry name" value="Chromo"/>
    <property type="match status" value="1"/>
</dbReference>
<evidence type="ECO:0000256" key="2">
    <source>
        <dbReference type="ARBA" id="ARBA00011054"/>
    </source>
</evidence>
<dbReference type="PANTHER" id="PTHR19211">
    <property type="entry name" value="ATP-BINDING TRANSPORT PROTEIN-RELATED"/>
    <property type="match status" value="1"/>
</dbReference>
<dbReference type="STRING" id="5486.A0A367YJQ9"/>
<keyword evidence="3" id="KW-0963">Cytoplasm</keyword>
<dbReference type="InterPro" id="IPR017871">
    <property type="entry name" value="ABC_transporter-like_CS"/>
</dbReference>
<dbReference type="InterPro" id="IPR047038">
    <property type="entry name" value="eEF3_chromodomain-like_sf"/>
</dbReference>
<dbReference type="FunFam" id="3.40.50.300:FF:000193">
    <property type="entry name" value="Probable Elongation factor 3"/>
    <property type="match status" value="1"/>
</dbReference>
<dbReference type="InterPro" id="IPR056891">
    <property type="entry name" value="NEW1_HB"/>
</dbReference>
<feature type="compositionally biased region" description="Basic and acidic residues" evidence="7">
    <location>
        <begin position="1188"/>
        <end position="1198"/>
    </location>
</feature>
<reference evidence="9 10" key="1">
    <citation type="submission" date="2018-06" db="EMBL/GenBank/DDBJ databases">
        <title>Whole genome sequencing of Candida tropicalis (genome annotated by CSBL at Korea University).</title>
        <authorList>
            <person name="Ahn J."/>
        </authorList>
    </citation>
    <scope>NUCLEOTIDE SEQUENCE [LARGE SCALE GENOMIC DNA]</scope>
    <source>
        <strain evidence="9 10">ATCC 20962</strain>
    </source>
</reference>
<dbReference type="PANTHER" id="PTHR19211:SF14">
    <property type="entry name" value="ATP-BINDING CASSETTE SUB-FAMILY F MEMBER 1"/>
    <property type="match status" value="1"/>
</dbReference>
<protein>
    <submittedName>
        <fullName evidence="9">[NU+] prion formation protein 1</fullName>
    </submittedName>
</protein>
<keyword evidence="9" id="KW-0034">Amyloid</keyword>
<feature type="region of interest" description="Disordered" evidence="7">
    <location>
        <begin position="1144"/>
        <end position="1225"/>
    </location>
</feature>
<dbReference type="SUPFAM" id="SSF54160">
    <property type="entry name" value="Chromo domain-like"/>
    <property type="match status" value="1"/>
</dbReference>
<dbReference type="OrthoDB" id="2110130at2759"/>
<evidence type="ECO:0000256" key="5">
    <source>
        <dbReference type="ARBA" id="ARBA00022741"/>
    </source>
</evidence>
<evidence type="ECO:0000313" key="10">
    <source>
        <dbReference type="Proteomes" id="UP000253472"/>
    </source>
</evidence>
<dbReference type="InterPro" id="IPR003439">
    <property type="entry name" value="ABC_transporter-like_ATP-bd"/>
</dbReference>
<feature type="region of interest" description="Disordered" evidence="7">
    <location>
        <begin position="116"/>
        <end position="156"/>
    </location>
</feature>
<dbReference type="FunFam" id="2.40.50.990:FF:000002">
    <property type="entry name" value="mRNA export factor elf1"/>
    <property type="match status" value="1"/>
</dbReference>
<dbReference type="Pfam" id="PF24984">
    <property type="entry name" value="HEAT_EF3_GNC1"/>
    <property type="match status" value="1"/>
</dbReference>
<dbReference type="SUPFAM" id="SSF52540">
    <property type="entry name" value="P-loop containing nucleoside triphosphate hydrolases"/>
    <property type="match status" value="2"/>
</dbReference>
<dbReference type="InterPro" id="IPR050611">
    <property type="entry name" value="ABCF"/>
</dbReference>
<dbReference type="InterPro" id="IPR011989">
    <property type="entry name" value="ARM-like"/>
</dbReference>
<keyword evidence="4" id="KW-0677">Repeat</keyword>
<evidence type="ECO:0000256" key="3">
    <source>
        <dbReference type="ARBA" id="ARBA00022490"/>
    </source>
</evidence>
<keyword evidence="10" id="KW-1185">Reference proteome</keyword>
<dbReference type="InterPro" id="IPR000953">
    <property type="entry name" value="Chromo/chromo_shadow_dom"/>
</dbReference>